<keyword evidence="3" id="KW-0808">Transferase</keyword>
<name>A0A2M7XHH6_9BACT</name>
<feature type="transmembrane region" description="Helical" evidence="16">
    <location>
        <begin position="191"/>
        <end position="211"/>
    </location>
</feature>
<feature type="transmembrane region" description="Helical" evidence="16">
    <location>
        <begin position="105"/>
        <end position="131"/>
    </location>
</feature>
<evidence type="ECO:0000313" key="17">
    <source>
        <dbReference type="EMBL" id="PJA47328.1"/>
    </source>
</evidence>
<dbReference type="GO" id="GO:0015648">
    <property type="term" value="F:lipid-linked peptidoglycan transporter activity"/>
    <property type="evidence" value="ECO:0007669"/>
    <property type="project" value="TreeGrafter"/>
</dbReference>
<feature type="transmembrane region" description="Helical" evidence="16">
    <location>
        <begin position="12"/>
        <end position="30"/>
    </location>
</feature>
<dbReference type="GO" id="GO:0005886">
    <property type="term" value="C:plasma membrane"/>
    <property type="evidence" value="ECO:0007669"/>
    <property type="project" value="TreeGrafter"/>
</dbReference>
<comment type="caution">
    <text evidence="17">The sequence shown here is derived from an EMBL/GenBank/DDBJ whole genome shotgun (WGS) entry which is preliminary data.</text>
</comment>
<evidence type="ECO:0000256" key="12">
    <source>
        <dbReference type="ARBA" id="ARBA00041185"/>
    </source>
</evidence>
<keyword evidence="5" id="KW-0133">Cell shape</keyword>
<dbReference type="EC" id="2.4.99.28" evidence="14"/>
<comment type="similarity">
    <text evidence="11">Belongs to the SEDS family. FtsW subfamily.</text>
</comment>
<keyword evidence="8 16" id="KW-0472">Membrane</keyword>
<evidence type="ECO:0000256" key="9">
    <source>
        <dbReference type="ARBA" id="ARBA00032370"/>
    </source>
</evidence>
<evidence type="ECO:0000256" key="3">
    <source>
        <dbReference type="ARBA" id="ARBA00022679"/>
    </source>
</evidence>
<keyword evidence="4 16" id="KW-0812">Transmembrane</keyword>
<feature type="transmembrane region" description="Helical" evidence="16">
    <location>
        <begin position="268"/>
        <end position="293"/>
    </location>
</feature>
<keyword evidence="2" id="KW-0328">Glycosyltransferase</keyword>
<comment type="subcellular location">
    <subcellularLocation>
        <location evidence="1">Membrane</location>
        <topology evidence="1">Multi-pass membrane protein</topology>
    </subcellularLocation>
</comment>
<evidence type="ECO:0000256" key="7">
    <source>
        <dbReference type="ARBA" id="ARBA00022989"/>
    </source>
</evidence>
<dbReference type="GO" id="GO:0051301">
    <property type="term" value="P:cell division"/>
    <property type="evidence" value="ECO:0007669"/>
    <property type="project" value="InterPro"/>
</dbReference>
<comment type="catalytic activity">
    <reaction evidence="15">
        <text>[GlcNAc-(1-&gt;4)-Mur2Ac(oyl-L-Ala-gamma-D-Glu-L-Lys-D-Ala-D-Ala)](n)-di-trans,octa-cis-undecaprenyl diphosphate + beta-D-GlcNAc-(1-&gt;4)-Mur2Ac(oyl-L-Ala-gamma-D-Glu-L-Lys-D-Ala-D-Ala)-di-trans,octa-cis-undecaprenyl diphosphate = [GlcNAc-(1-&gt;4)-Mur2Ac(oyl-L-Ala-gamma-D-Glu-L-Lys-D-Ala-D-Ala)](n+1)-di-trans,octa-cis-undecaprenyl diphosphate + di-trans,octa-cis-undecaprenyl diphosphate + H(+)</text>
        <dbReference type="Rhea" id="RHEA:23708"/>
        <dbReference type="Rhea" id="RHEA-COMP:9602"/>
        <dbReference type="Rhea" id="RHEA-COMP:9603"/>
        <dbReference type="ChEBI" id="CHEBI:15378"/>
        <dbReference type="ChEBI" id="CHEBI:58405"/>
        <dbReference type="ChEBI" id="CHEBI:60033"/>
        <dbReference type="ChEBI" id="CHEBI:78435"/>
        <dbReference type="EC" id="2.4.99.28"/>
    </reaction>
</comment>
<reference evidence="18" key="1">
    <citation type="submission" date="2017-09" db="EMBL/GenBank/DDBJ databases">
        <title>Depth-based differentiation of microbial function through sediment-hosted aquifers and enrichment of novel symbionts in the deep terrestrial subsurface.</title>
        <authorList>
            <person name="Probst A.J."/>
            <person name="Ladd B."/>
            <person name="Jarett J.K."/>
            <person name="Geller-Mcgrath D.E."/>
            <person name="Sieber C.M.K."/>
            <person name="Emerson J.B."/>
            <person name="Anantharaman K."/>
            <person name="Thomas B.C."/>
            <person name="Malmstrom R."/>
            <person name="Stieglmeier M."/>
            <person name="Klingl A."/>
            <person name="Woyke T."/>
            <person name="Ryan C.M."/>
            <person name="Banfield J.F."/>
        </authorList>
    </citation>
    <scope>NUCLEOTIDE SEQUENCE [LARGE SCALE GENOMIC DNA]</scope>
</reference>
<feature type="transmembrane region" description="Helical" evidence="16">
    <location>
        <begin position="342"/>
        <end position="363"/>
    </location>
</feature>
<evidence type="ECO:0000256" key="1">
    <source>
        <dbReference type="ARBA" id="ARBA00004141"/>
    </source>
</evidence>
<evidence type="ECO:0000256" key="2">
    <source>
        <dbReference type="ARBA" id="ARBA00022676"/>
    </source>
</evidence>
<dbReference type="EMBL" id="PFWS01000030">
    <property type="protein sequence ID" value="PJA47328.1"/>
    <property type="molecule type" value="Genomic_DNA"/>
</dbReference>
<evidence type="ECO:0000256" key="4">
    <source>
        <dbReference type="ARBA" id="ARBA00022692"/>
    </source>
</evidence>
<keyword evidence="6" id="KW-0573">Peptidoglycan synthesis</keyword>
<evidence type="ECO:0000256" key="16">
    <source>
        <dbReference type="SAM" id="Phobius"/>
    </source>
</evidence>
<feature type="transmembrane region" description="Helical" evidence="16">
    <location>
        <begin position="305"/>
        <end position="330"/>
    </location>
</feature>
<dbReference type="PANTHER" id="PTHR30474:SF2">
    <property type="entry name" value="PEPTIDOGLYCAN GLYCOSYLTRANSFERASE FTSW-RELATED"/>
    <property type="match status" value="1"/>
</dbReference>
<dbReference type="GO" id="GO:0009252">
    <property type="term" value="P:peptidoglycan biosynthetic process"/>
    <property type="evidence" value="ECO:0007669"/>
    <property type="project" value="UniProtKB-KW"/>
</dbReference>
<accession>A0A2M7XHH6</accession>
<evidence type="ECO:0000256" key="15">
    <source>
        <dbReference type="ARBA" id="ARBA00049902"/>
    </source>
</evidence>
<feature type="transmembrane region" description="Helical" evidence="16">
    <location>
        <begin position="50"/>
        <end position="72"/>
    </location>
</feature>
<dbReference type="Proteomes" id="UP000229749">
    <property type="component" value="Unassembled WGS sequence"/>
</dbReference>
<evidence type="ECO:0000256" key="10">
    <source>
        <dbReference type="ARBA" id="ARBA00033270"/>
    </source>
</evidence>
<dbReference type="GO" id="GO:0032153">
    <property type="term" value="C:cell division site"/>
    <property type="evidence" value="ECO:0007669"/>
    <property type="project" value="TreeGrafter"/>
</dbReference>
<evidence type="ECO:0000256" key="8">
    <source>
        <dbReference type="ARBA" id="ARBA00023136"/>
    </source>
</evidence>
<protein>
    <recommendedName>
        <fullName evidence="12">Probable peptidoglycan glycosyltransferase FtsW</fullName>
        <ecNumber evidence="14">2.4.99.28</ecNumber>
    </recommendedName>
    <alternativeName>
        <fullName evidence="13">Cell division protein FtsW</fullName>
    </alternativeName>
    <alternativeName>
        <fullName evidence="10">Cell wall polymerase</fullName>
    </alternativeName>
    <alternativeName>
        <fullName evidence="9">Peptidoglycan polymerase</fullName>
    </alternativeName>
</protein>
<evidence type="ECO:0000256" key="13">
    <source>
        <dbReference type="ARBA" id="ARBA00041418"/>
    </source>
</evidence>
<dbReference type="Pfam" id="PF01098">
    <property type="entry name" value="FTSW_RODA_SPOVE"/>
    <property type="match status" value="1"/>
</dbReference>
<evidence type="ECO:0000256" key="14">
    <source>
        <dbReference type="ARBA" id="ARBA00044770"/>
    </source>
</evidence>
<feature type="transmembrane region" description="Helical" evidence="16">
    <location>
        <begin position="79"/>
        <end position="99"/>
    </location>
</feature>
<gene>
    <name evidence="17" type="ORF">CO172_01980</name>
</gene>
<feature type="transmembrane region" description="Helical" evidence="16">
    <location>
        <begin position="143"/>
        <end position="161"/>
    </location>
</feature>
<keyword evidence="7 16" id="KW-1133">Transmembrane helix</keyword>
<organism evidence="17 18">
    <name type="scientific">Candidatus Uhrbacteria bacterium CG_4_9_14_3_um_filter_36_7</name>
    <dbReference type="NCBI Taxonomy" id="1975033"/>
    <lineage>
        <taxon>Bacteria</taxon>
        <taxon>Candidatus Uhriibacteriota</taxon>
    </lineage>
</organism>
<dbReference type="GO" id="GO:0008955">
    <property type="term" value="F:peptidoglycan glycosyltransferase activity"/>
    <property type="evidence" value="ECO:0007669"/>
    <property type="project" value="UniProtKB-EC"/>
</dbReference>
<dbReference type="PANTHER" id="PTHR30474">
    <property type="entry name" value="CELL CYCLE PROTEIN"/>
    <property type="match status" value="1"/>
</dbReference>
<evidence type="ECO:0000313" key="18">
    <source>
        <dbReference type="Proteomes" id="UP000229749"/>
    </source>
</evidence>
<dbReference type="InterPro" id="IPR001182">
    <property type="entry name" value="FtsW/RodA"/>
</dbReference>
<evidence type="ECO:0000256" key="6">
    <source>
        <dbReference type="ARBA" id="ARBA00022984"/>
    </source>
</evidence>
<dbReference type="AlphaFoldDB" id="A0A2M7XHH6"/>
<proteinExistence type="inferred from homology"/>
<evidence type="ECO:0000256" key="5">
    <source>
        <dbReference type="ARBA" id="ARBA00022960"/>
    </source>
</evidence>
<dbReference type="GO" id="GO:0008360">
    <property type="term" value="P:regulation of cell shape"/>
    <property type="evidence" value="ECO:0007669"/>
    <property type="project" value="UniProtKB-KW"/>
</dbReference>
<sequence length="368" mass="40491">MTSSSHGSDYIFLGLVIFLVLFGFLMLLSASGPSGYASFGDSLYYVKHQLIFGLIPGIMGFIFAIFVPYQIWKKYAWPILLLTIVLLIFVFIPGIGAPFGTSKSWISVAGLFSIQPAEIAKLTLLFYMAAWFEERGEQKVKDLKSGFLPFLTVLGSIILLIGAQPDIGSMFVIVGMSLVVYFLAGAAWPHLFAFLAAGVGLLLLLIKLAPYRAARLTTFLYPELDPQGIGYHINQALLAIGSGGFWGLGYGHSRQKFHYLPEVFGDSIYAILAEELGFIIAVLLLIFFLYFFYRSMRIAFRSPDLFGTYLVMGIAGWIVLQAFVNIGSMLALMPMTGITLPFISYGGTSLAVCLTAVGVIFHISRYTK</sequence>
<evidence type="ECO:0000256" key="11">
    <source>
        <dbReference type="ARBA" id="ARBA00038053"/>
    </source>
</evidence>